<accession>A0A966DUY1</accession>
<evidence type="ECO:0000313" key="4">
    <source>
        <dbReference type="Proteomes" id="UP000638732"/>
    </source>
</evidence>
<dbReference type="InterPro" id="IPR018728">
    <property type="entry name" value="DUF2268"/>
</dbReference>
<keyword evidence="1" id="KW-0732">Signal</keyword>
<evidence type="ECO:0000256" key="1">
    <source>
        <dbReference type="SAM" id="SignalP"/>
    </source>
</evidence>
<feature type="domain" description="DUF2268" evidence="2">
    <location>
        <begin position="139"/>
        <end position="271"/>
    </location>
</feature>
<organism evidence="3 4">
    <name type="scientific">Mucilaginibacter agri</name>
    <dbReference type="NCBI Taxonomy" id="2695265"/>
    <lineage>
        <taxon>Bacteria</taxon>
        <taxon>Pseudomonadati</taxon>
        <taxon>Bacteroidota</taxon>
        <taxon>Sphingobacteriia</taxon>
        <taxon>Sphingobacteriales</taxon>
        <taxon>Sphingobacteriaceae</taxon>
        <taxon>Mucilaginibacter</taxon>
    </lineage>
</organism>
<feature type="signal peptide" evidence="1">
    <location>
        <begin position="1"/>
        <end position="21"/>
    </location>
</feature>
<name>A0A966DUY1_9SPHI</name>
<comment type="caution">
    <text evidence="3">The sequence shown here is derived from an EMBL/GenBank/DDBJ whole genome shotgun (WGS) entry which is preliminary data.</text>
</comment>
<dbReference type="EMBL" id="WWEO01000042">
    <property type="protein sequence ID" value="NCD70014.1"/>
    <property type="molecule type" value="Genomic_DNA"/>
</dbReference>
<feature type="chain" id="PRO_5037247505" description="DUF2268 domain-containing protein" evidence="1">
    <location>
        <begin position="22"/>
        <end position="299"/>
    </location>
</feature>
<dbReference type="AlphaFoldDB" id="A0A966DUY1"/>
<evidence type="ECO:0000313" key="3">
    <source>
        <dbReference type="EMBL" id="NCD70014.1"/>
    </source>
</evidence>
<keyword evidence="4" id="KW-1185">Reference proteome</keyword>
<protein>
    <recommendedName>
        <fullName evidence="2">DUF2268 domain-containing protein</fullName>
    </recommendedName>
</protein>
<proteinExistence type="predicted"/>
<dbReference type="Proteomes" id="UP000638732">
    <property type="component" value="Unassembled WGS sequence"/>
</dbReference>
<dbReference type="Pfam" id="PF10026">
    <property type="entry name" value="DUF2268"/>
    <property type="match status" value="1"/>
</dbReference>
<reference evidence="3" key="1">
    <citation type="submission" date="2020-01" db="EMBL/GenBank/DDBJ databases">
        <authorList>
            <person name="Seo Y.L."/>
        </authorList>
    </citation>
    <scope>NUCLEOTIDE SEQUENCE</scope>
    <source>
        <strain evidence="3">R11</strain>
    </source>
</reference>
<sequence>MQLKTILFSALLLCICSYTFAQSDFSNSPDSAKFIATDIDNFWKAFDQFKKDTTQNPFGPGYIAIGSKGISGFTPDRIQNADHLFKMVKKRQNDYAKVRESTLKIKLKEKQCRSTFYALKYLYPEAKFPPVYFVIGAYNSGGTSGKEGLFIGAEMQTNVDNIPYIVAHELIHFQQTFPESGSPALLQQSIIEGSADFLGEMISGTRGDDEANNYGDAHADALCREFVSKMNGTDYQDWLYGTSKKDDRPNDLGYWIGYKITAAYYAKAKDKKQAIHDILNIKDYPEFLKKSGYLDKYLK</sequence>
<gene>
    <name evidence="3" type="ORF">GSY63_11650</name>
</gene>
<reference evidence="3" key="2">
    <citation type="submission" date="2020-10" db="EMBL/GenBank/DDBJ databases">
        <title>Mucilaginibacter sp. nov., isolated from soil.</title>
        <authorList>
            <person name="Jeon C.O."/>
        </authorList>
    </citation>
    <scope>NUCLEOTIDE SEQUENCE</scope>
    <source>
        <strain evidence="3">R11</strain>
    </source>
</reference>
<evidence type="ECO:0000259" key="2">
    <source>
        <dbReference type="Pfam" id="PF10026"/>
    </source>
</evidence>